<proteinExistence type="predicted"/>
<protein>
    <recommendedName>
        <fullName evidence="3">TFIIS N-terminal domain-containing protein</fullName>
    </recommendedName>
</protein>
<dbReference type="Proteomes" id="UP000308197">
    <property type="component" value="Unassembled WGS sequence"/>
</dbReference>
<reference evidence="1 2" key="1">
    <citation type="journal article" date="2019" name="Nat. Ecol. Evol.">
        <title>Megaphylogeny resolves global patterns of mushroom evolution.</title>
        <authorList>
            <person name="Varga T."/>
            <person name="Krizsan K."/>
            <person name="Foldi C."/>
            <person name="Dima B."/>
            <person name="Sanchez-Garcia M."/>
            <person name="Sanchez-Ramirez S."/>
            <person name="Szollosi G.J."/>
            <person name="Szarkandi J.G."/>
            <person name="Papp V."/>
            <person name="Albert L."/>
            <person name="Andreopoulos W."/>
            <person name="Angelini C."/>
            <person name="Antonin V."/>
            <person name="Barry K.W."/>
            <person name="Bougher N.L."/>
            <person name="Buchanan P."/>
            <person name="Buyck B."/>
            <person name="Bense V."/>
            <person name="Catcheside P."/>
            <person name="Chovatia M."/>
            <person name="Cooper J."/>
            <person name="Damon W."/>
            <person name="Desjardin D."/>
            <person name="Finy P."/>
            <person name="Geml J."/>
            <person name="Haridas S."/>
            <person name="Hughes K."/>
            <person name="Justo A."/>
            <person name="Karasinski D."/>
            <person name="Kautmanova I."/>
            <person name="Kiss B."/>
            <person name="Kocsube S."/>
            <person name="Kotiranta H."/>
            <person name="LaButti K.M."/>
            <person name="Lechner B.E."/>
            <person name="Liimatainen K."/>
            <person name="Lipzen A."/>
            <person name="Lukacs Z."/>
            <person name="Mihaltcheva S."/>
            <person name="Morgado L.N."/>
            <person name="Niskanen T."/>
            <person name="Noordeloos M.E."/>
            <person name="Ohm R.A."/>
            <person name="Ortiz-Santana B."/>
            <person name="Ovrebo C."/>
            <person name="Racz N."/>
            <person name="Riley R."/>
            <person name="Savchenko A."/>
            <person name="Shiryaev A."/>
            <person name="Soop K."/>
            <person name="Spirin V."/>
            <person name="Szebenyi C."/>
            <person name="Tomsovsky M."/>
            <person name="Tulloss R.E."/>
            <person name="Uehling J."/>
            <person name="Grigoriev I.V."/>
            <person name="Vagvolgyi C."/>
            <person name="Papp T."/>
            <person name="Martin F.M."/>
            <person name="Miettinen O."/>
            <person name="Hibbett D.S."/>
            <person name="Nagy L.G."/>
        </authorList>
    </citation>
    <scope>NUCLEOTIDE SEQUENCE [LARGE SCALE GENOMIC DNA]</scope>
    <source>
        <strain evidence="1 2">HHB13444</strain>
    </source>
</reference>
<gene>
    <name evidence="1" type="ORF">K466DRAFT_587194</name>
</gene>
<evidence type="ECO:0000313" key="1">
    <source>
        <dbReference type="EMBL" id="TFK86503.1"/>
    </source>
</evidence>
<dbReference type="InParanoid" id="A0A5C3PKJ7"/>
<sequence>MGPHLPKPQLEAQVQVVPSPLPHQGASLPIPPLPPRPKRPETLAHKVAWGWVDTIIKFLQVNRDRAKESPTVAQLAFKAMVTAVTELEEQKNLISFDVITSTGLYKVVKALASADVRARKARPSEQAAGVVECWEGRFPGWLSDGDSEGGMEVDR</sequence>
<dbReference type="EMBL" id="ML211197">
    <property type="protein sequence ID" value="TFK86503.1"/>
    <property type="molecule type" value="Genomic_DNA"/>
</dbReference>
<evidence type="ECO:0000313" key="2">
    <source>
        <dbReference type="Proteomes" id="UP000308197"/>
    </source>
</evidence>
<keyword evidence="2" id="KW-1185">Reference proteome</keyword>
<name>A0A5C3PKJ7_9APHY</name>
<dbReference type="AlphaFoldDB" id="A0A5C3PKJ7"/>
<accession>A0A5C3PKJ7</accession>
<evidence type="ECO:0008006" key="3">
    <source>
        <dbReference type="Google" id="ProtNLM"/>
    </source>
</evidence>
<organism evidence="1 2">
    <name type="scientific">Polyporus arcularius HHB13444</name>
    <dbReference type="NCBI Taxonomy" id="1314778"/>
    <lineage>
        <taxon>Eukaryota</taxon>
        <taxon>Fungi</taxon>
        <taxon>Dikarya</taxon>
        <taxon>Basidiomycota</taxon>
        <taxon>Agaricomycotina</taxon>
        <taxon>Agaricomycetes</taxon>
        <taxon>Polyporales</taxon>
        <taxon>Polyporaceae</taxon>
        <taxon>Polyporus</taxon>
    </lineage>
</organism>